<dbReference type="Pfam" id="PF03401">
    <property type="entry name" value="TctC"/>
    <property type="match status" value="1"/>
</dbReference>
<protein>
    <submittedName>
        <fullName evidence="4">Tripartite tricarboxylate transporter substrate binding protein</fullName>
    </submittedName>
    <submittedName>
        <fullName evidence="3">Tripartite-type tricarboxylate transporter receptor subunit TctC</fullName>
    </submittedName>
</protein>
<organism evidence="4 5">
    <name type="scientific">Sphaerotilus sulfidivorans</name>
    <dbReference type="NCBI Taxonomy" id="639200"/>
    <lineage>
        <taxon>Bacteria</taxon>
        <taxon>Pseudomonadati</taxon>
        <taxon>Pseudomonadota</taxon>
        <taxon>Betaproteobacteria</taxon>
        <taxon>Burkholderiales</taxon>
        <taxon>Sphaerotilaceae</taxon>
        <taxon>Sphaerotilus</taxon>
    </lineage>
</organism>
<dbReference type="RefSeq" id="WP_149502099.1">
    <property type="nucleotide sequence ID" value="NZ_CP035708.1"/>
</dbReference>
<dbReference type="PANTHER" id="PTHR42928:SF5">
    <property type="entry name" value="BLR1237 PROTEIN"/>
    <property type="match status" value="1"/>
</dbReference>
<dbReference type="EMBL" id="CP035708">
    <property type="protein sequence ID" value="QEM99399.1"/>
    <property type="molecule type" value="Genomic_DNA"/>
</dbReference>
<dbReference type="CDD" id="cd07012">
    <property type="entry name" value="PBP2_Bug_TTT"/>
    <property type="match status" value="1"/>
</dbReference>
<name>A0A5C1PXP2_9BURK</name>
<evidence type="ECO:0000313" key="3">
    <source>
        <dbReference type="EMBL" id="MET3604742.1"/>
    </source>
</evidence>
<evidence type="ECO:0000313" key="4">
    <source>
        <dbReference type="EMBL" id="QEM99399.1"/>
    </source>
</evidence>
<reference evidence="4 5" key="1">
    <citation type="submission" date="2019-02" db="EMBL/GenBank/DDBJ databases">
        <title>Complete Genome Sequence and Methylome Analysis of Sphaerotilus natans subsp. sulfidivorans D-507.</title>
        <authorList>
            <person name="Fomenkov A."/>
            <person name="Gridneva E."/>
            <person name="Smolyakov D."/>
            <person name="Dubinina G."/>
            <person name="Vincze T."/>
            <person name="Grabovich M."/>
            <person name="Roberts R.J."/>
        </authorList>
    </citation>
    <scope>NUCLEOTIDE SEQUENCE [LARGE SCALE GENOMIC DNA]</scope>
    <source>
        <strain evidence="4 5">D-507</strain>
    </source>
</reference>
<keyword evidence="2" id="KW-0732">Signal</keyword>
<dbReference type="InterPro" id="IPR042100">
    <property type="entry name" value="Bug_dom1"/>
</dbReference>
<keyword evidence="6" id="KW-1185">Reference proteome</keyword>
<accession>A0A5C1PXP2</accession>
<sequence length="339" mass="35618">MNRKTFSVRALTLLGALGLSALTLGGAPAQAQSFPTRSVSLMVPYPAGGLSDAIARVVEKPLSKALGQMVMVENLGGVSGALGAQKVLGAPADGHFLYQGSPNELILAPMALQAVKYRSEDFRMVQIIGAFPMAVLARKDLPASNLDELAALAKKAAAEGKPLTYGSVGIGSFYHVLGEHFSHLAGAAMTHVPYKGMAPLSTDLAGGQVDVSFIVVGAKDVALAEQGRIKFLGTLAPAGKVEVPLLKAYPSVNDGKFVKDFAYNAWTGYFVRKDTPEPVVQALNKALATTMADPEVRAQLEKIGGMIPAPMSPAEATKEYEAQTARFRAVARAIKLQAQ</sequence>
<comment type="similarity">
    <text evidence="1">Belongs to the UPF0065 (bug) family.</text>
</comment>
<dbReference type="EMBL" id="JBEPLS010000009">
    <property type="protein sequence ID" value="MET3604742.1"/>
    <property type="molecule type" value="Genomic_DNA"/>
</dbReference>
<evidence type="ECO:0000313" key="5">
    <source>
        <dbReference type="Proteomes" id="UP000323522"/>
    </source>
</evidence>
<dbReference type="OrthoDB" id="8678477at2"/>
<dbReference type="Proteomes" id="UP000323522">
    <property type="component" value="Chromosome"/>
</dbReference>
<dbReference type="Proteomes" id="UP001549111">
    <property type="component" value="Unassembled WGS sequence"/>
</dbReference>
<dbReference type="PIRSF" id="PIRSF017082">
    <property type="entry name" value="YflP"/>
    <property type="match status" value="1"/>
</dbReference>
<dbReference type="SUPFAM" id="SSF53850">
    <property type="entry name" value="Periplasmic binding protein-like II"/>
    <property type="match status" value="1"/>
</dbReference>
<dbReference type="AlphaFoldDB" id="A0A5C1PXP2"/>
<evidence type="ECO:0000313" key="6">
    <source>
        <dbReference type="Proteomes" id="UP001549111"/>
    </source>
</evidence>
<dbReference type="Gene3D" id="3.40.190.150">
    <property type="entry name" value="Bordetella uptake gene, domain 1"/>
    <property type="match status" value="1"/>
</dbReference>
<keyword evidence="3" id="KW-0675">Receptor</keyword>
<reference evidence="3 6" key="2">
    <citation type="submission" date="2024-06" db="EMBL/GenBank/DDBJ databases">
        <title>Genomic Encyclopedia of Type Strains, Phase IV (KMG-IV): sequencing the most valuable type-strain genomes for metagenomic binning, comparative biology and taxonomic classification.</title>
        <authorList>
            <person name="Goeker M."/>
        </authorList>
    </citation>
    <scope>NUCLEOTIDE SEQUENCE [LARGE SCALE GENOMIC DNA]</scope>
    <source>
        <strain evidence="3 6">D-501</strain>
    </source>
</reference>
<proteinExistence type="inferred from homology"/>
<evidence type="ECO:0000256" key="1">
    <source>
        <dbReference type="ARBA" id="ARBA00006987"/>
    </source>
</evidence>
<dbReference type="Gene3D" id="3.40.190.10">
    <property type="entry name" value="Periplasmic binding protein-like II"/>
    <property type="match status" value="1"/>
</dbReference>
<feature type="chain" id="PRO_5044618707" evidence="2">
    <location>
        <begin position="32"/>
        <end position="339"/>
    </location>
</feature>
<gene>
    <name evidence="3" type="ORF">ABIC99_002563</name>
    <name evidence="4" type="ORF">EWH46_00530</name>
</gene>
<dbReference type="InterPro" id="IPR005064">
    <property type="entry name" value="BUG"/>
</dbReference>
<dbReference type="KEGG" id="snn:EWH46_00530"/>
<feature type="signal peptide" evidence="2">
    <location>
        <begin position="1"/>
        <end position="31"/>
    </location>
</feature>
<dbReference type="PANTHER" id="PTHR42928">
    <property type="entry name" value="TRICARBOXYLATE-BINDING PROTEIN"/>
    <property type="match status" value="1"/>
</dbReference>
<evidence type="ECO:0000256" key="2">
    <source>
        <dbReference type="SAM" id="SignalP"/>
    </source>
</evidence>